<feature type="domain" description="Calcineurin-like phosphoesterase" evidence="1">
    <location>
        <begin position="18"/>
        <end position="166"/>
    </location>
</feature>
<dbReference type="PANTHER" id="PTHR12905">
    <property type="entry name" value="METALLOPHOSPHOESTERASE"/>
    <property type="match status" value="1"/>
</dbReference>
<protein>
    <submittedName>
        <fullName evidence="2">Metallophosphoesterase</fullName>
    </submittedName>
</protein>
<evidence type="ECO:0000313" key="2">
    <source>
        <dbReference type="EMBL" id="MFD2673080.1"/>
    </source>
</evidence>
<keyword evidence="3" id="KW-1185">Reference proteome</keyword>
<gene>
    <name evidence="2" type="ORF">ACFSUC_16030</name>
</gene>
<organism evidence="2 3">
    <name type="scientific">Marinicrinis sediminis</name>
    <dbReference type="NCBI Taxonomy" id="1652465"/>
    <lineage>
        <taxon>Bacteria</taxon>
        <taxon>Bacillati</taxon>
        <taxon>Bacillota</taxon>
        <taxon>Bacilli</taxon>
        <taxon>Bacillales</taxon>
        <taxon>Paenibacillaceae</taxon>
    </lineage>
</organism>
<accession>A0ABW5REQ5</accession>
<sequence length="203" mass="23693">MKILVVADEESTYIWDHFERDRFKEIELIISCGDLKAAYLSYLVTMINAPLMYVHGNHDDYERTPPEGCESIEGKMTNFKGIRILGVGGSQRYSNGNWQFTEKQMKNRLRKLAPRLWYHRGVDLLVTHAPAYQIGDGTDPCHRGFQCFQTFVEKYQPSYMIHGHQHLNYGRNKRIHSLGSTQIINGFGYYILNYENEDRCQSE</sequence>
<dbReference type="InterPro" id="IPR029052">
    <property type="entry name" value="Metallo-depent_PP-like"/>
</dbReference>
<dbReference type="InterPro" id="IPR051693">
    <property type="entry name" value="UPF0046_metallophosphoest"/>
</dbReference>
<evidence type="ECO:0000313" key="3">
    <source>
        <dbReference type="Proteomes" id="UP001597497"/>
    </source>
</evidence>
<dbReference type="Proteomes" id="UP001597497">
    <property type="component" value="Unassembled WGS sequence"/>
</dbReference>
<dbReference type="PANTHER" id="PTHR12905:SF0">
    <property type="entry name" value="CALCINEURIN-LIKE PHOSPHOESTERASE DOMAIN-CONTAINING PROTEIN"/>
    <property type="match status" value="1"/>
</dbReference>
<dbReference type="InterPro" id="IPR004843">
    <property type="entry name" value="Calcineurin-like_PHP"/>
</dbReference>
<proteinExistence type="predicted"/>
<dbReference type="RefSeq" id="WP_379930636.1">
    <property type="nucleotide sequence ID" value="NZ_JBHUMM010000043.1"/>
</dbReference>
<evidence type="ECO:0000259" key="1">
    <source>
        <dbReference type="Pfam" id="PF00149"/>
    </source>
</evidence>
<comment type="caution">
    <text evidence="2">The sequence shown here is derived from an EMBL/GenBank/DDBJ whole genome shotgun (WGS) entry which is preliminary data.</text>
</comment>
<dbReference type="Pfam" id="PF00149">
    <property type="entry name" value="Metallophos"/>
    <property type="match status" value="1"/>
</dbReference>
<dbReference type="EMBL" id="JBHUMM010000043">
    <property type="protein sequence ID" value="MFD2673080.1"/>
    <property type="molecule type" value="Genomic_DNA"/>
</dbReference>
<dbReference type="Gene3D" id="3.60.21.10">
    <property type="match status" value="1"/>
</dbReference>
<dbReference type="SUPFAM" id="SSF56300">
    <property type="entry name" value="Metallo-dependent phosphatases"/>
    <property type="match status" value="1"/>
</dbReference>
<reference evidence="3" key="1">
    <citation type="journal article" date="2019" name="Int. J. Syst. Evol. Microbiol.">
        <title>The Global Catalogue of Microorganisms (GCM) 10K type strain sequencing project: providing services to taxonomists for standard genome sequencing and annotation.</title>
        <authorList>
            <consortium name="The Broad Institute Genomics Platform"/>
            <consortium name="The Broad Institute Genome Sequencing Center for Infectious Disease"/>
            <person name="Wu L."/>
            <person name="Ma J."/>
        </authorList>
    </citation>
    <scope>NUCLEOTIDE SEQUENCE [LARGE SCALE GENOMIC DNA]</scope>
    <source>
        <strain evidence="3">KCTC 33676</strain>
    </source>
</reference>
<name>A0ABW5REQ5_9BACL</name>